<dbReference type="Proteomes" id="UP000256686">
    <property type="component" value="Unassembled WGS sequence"/>
</dbReference>
<proteinExistence type="predicted"/>
<evidence type="ECO:0000313" key="1">
    <source>
        <dbReference type="EMBL" id="REC62370.1"/>
    </source>
</evidence>
<reference evidence="2" key="1">
    <citation type="submission" date="2018-06" db="EMBL/GenBank/DDBJ databases">
        <authorList>
            <person name="Lum Nde A."/>
            <person name="Hugo C."/>
        </authorList>
    </citation>
    <scope>NUCLEOTIDE SEQUENCE [LARGE SCALE GENOMIC DNA]</scope>
    <source>
        <strain evidence="2">1_F178</strain>
    </source>
</reference>
<accession>A0A3D9C912</accession>
<protein>
    <submittedName>
        <fullName evidence="1">Grasp-with-spasm system SPASM domain peptide maturase</fullName>
    </submittedName>
</protein>
<dbReference type="SUPFAM" id="SSF102114">
    <property type="entry name" value="Radical SAM enzymes"/>
    <property type="match status" value="1"/>
</dbReference>
<keyword evidence="2" id="KW-1185">Reference proteome</keyword>
<organism evidence="1 2">
    <name type="scientific">Chryseobacterium pennae</name>
    <dbReference type="NCBI Taxonomy" id="2258962"/>
    <lineage>
        <taxon>Bacteria</taxon>
        <taxon>Pseudomonadati</taxon>
        <taxon>Bacteroidota</taxon>
        <taxon>Flavobacteriia</taxon>
        <taxon>Flavobacteriales</taxon>
        <taxon>Weeksellaceae</taxon>
        <taxon>Chryseobacterium group</taxon>
        <taxon>Chryseobacterium</taxon>
    </lineage>
</organism>
<gene>
    <name evidence="1" type="primary">gwsS</name>
    <name evidence="1" type="ORF">DRF65_11715</name>
</gene>
<sequence>MRQYFELYQDCSIVKGAKNILLFDVHFNKILDITDFYDIFFEDYYFPVDEDLSEVITFLIEEKFGTLTENVTSEKFRKKFKWRTPNKITEVIIEHKIKDDFDTAGAYKIIEELSTSFLQIRFLEFSLVRLNEILSLIEFSSIRTAEILLPYTDQSENIAVIEILEKNPRVKTVYFYNAPENRSVVDDDNLFTVIYYEKNIINPKYCGIIQEDYFLNDINNISKSKAVNNCLYGKLFISGNGDLKNCPSSQRIINNIDKASVSSLTQEISKEKERFITKDQIEVCKDCEYRYFCTDCRMYRENPENIFSKPLKCGYDPYKGIWEDWSTNPLKLKAIKYYELDNLN</sequence>
<dbReference type="NCBIfam" id="TIGR04193">
    <property type="entry name" value="SPASM_w_grasp"/>
    <property type="match status" value="1"/>
</dbReference>
<name>A0A3D9C912_9FLAO</name>
<comment type="caution">
    <text evidence="1">The sequence shown here is derived from an EMBL/GenBank/DDBJ whole genome shotgun (WGS) entry which is preliminary data.</text>
</comment>
<dbReference type="AlphaFoldDB" id="A0A3D9C912"/>
<dbReference type="RefSeq" id="WP_115970941.1">
    <property type="nucleotide sequence ID" value="NZ_QNVT01000009.1"/>
</dbReference>
<dbReference type="EMBL" id="QNVT01000009">
    <property type="protein sequence ID" value="REC62370.1"/>
    <property type="molecule type" value="Genomic_DNA"/>
</dbReference>
<dbReference type="InterPro" id="IPR026497">
    <property type="entry name" value="GRASP-with-SPASM"/>
</dbReference>
<dbReference type="InterPro" id="IPR013785">
    <property type="entry name" value="Aldolase_TIM"/>
</dbReference>
<dbReference type="InterPro" id="IPR058240">
    <property type="entry name" value="rSAM_sf"/>
</dbReference>
<evidence type="ECO:0000313" key="2">
    <source>
        <dbReference type="Proteomes" id="UP000256686"/>
    </source>
</evidence>
<dbReference type="Gene3D" id="3.20.20.70">
    <property type="entry name" value="Aldolase class I"/>
    <property type="match status" value="1"/>
</dbReference>